<evidence type="ECO:0000313" key="8">
    <source>
        <dbReference type="Proteomes" id="UP001168642"/>
    </source>
</evidence>
<evidence type="ECO:0000256" key="2">
    <source>
        <dbReference type="ARBA" id="ARBA00022448"/>
    </source>
</evidence>
<dbReference type="Gene3D" id="2.40.420.20">
    <property type="match status" value="1"/>
</dbReference>
<dbReference type="Gene3D" id="1.10.287.470">
    <property type="entry name" value="Helix hairpin bin"/>
    <property type="match status" value="1"/>
</dbReference>
<dbReference type="InterPro" id="IPR058792">
    <property type="entry name" value="Beta-barrel_RND_2"/>
</dbReference>
<feature type="chain" id="PRO_5046863767" evidence="5">
    <location>
        <begin position="26"/>
        <end position="395"/>
    </location>
</feature>
<evidence type="ECO:0000259" key="6">
    <source>
        <dbReference type="Pfam" id="PF25954"/>
    </source>
</evidence>
<reference evidence="7" key="1">
    <citation type="submission" date="2023-07" db="EMBL/GenBank/DDBJ databases">
        <title>Wenyingzhuangia sp. chi5 genome sequencing and assembly.</title>
        <authorList>
            <person name="Park S."/>
        </authorList>
    </citation>
    <scope>NUCLEOTIDE SEQUENCE</scope>
    <source>
        <strain evidence="7">Chi5</strain>
    </source>
</reference>
<keyword evidence="3" id="KW-0175">Coiled coil</keyword>
<evidence type="ECO:0000256" key="3">
    <source>
        <dbReference type="SAM" id="Coils"/>
    </source>
</evidence>
<dbReference type="InterPro" id="IPR006143">
    <property type="entry name" value="RND_pump_MFP"/>
</dbReference>
<gene>
    <name evidence="7" type="ORF">QVZ41_00950</name>
</gene>
<feature type="signal peptide" evidence="5">
    <location>
        <begin position="1"/>
        <end position="25"/>
    </location>
</feature>
<dbReference type="PROSITE" id="PS51257">
    <property type="entry name" value="PROKAR_LIPOPROTEIN"/>
    <property type="match status" value="1"/>
</dbReference>
<feature type="domain" description="CusB-like beta-barrel" evidence="6">
    <location>
        <begin position="236"/>
        <end position="294"/>
    </location>
</feature>
<comment type="caution">
    <text evidence="7">The sequence shown here is derived from an EMBL/GenBank/DDBJ whole genome shotgun (WGS) entry which is preliminary data.</text>
</comment>
<name>A0ABT8VN70_9FLAO</name>
<dbReference type="PANTHER" id="PTHR30097">
    <property type="entry name" value="CATION EFFLUX SYSTEM PROTEIN CUSB"/>
    <property type="match status" value="1"/>
</dbReference>
<proteinExistence type="inferred from homology"/>
<evidence type="ECO:0000256" key="1">
    <source>
        <dbReference type="ARBA" id="ARBA00009477"/>
    </source>
</evidence>
<feature type="region of interest" description="Disordered" evidence="4">
    <location>
        <begin position="27"/>
        <end position="46"/>
    </location>
</feature>
<feature type="compositionally biased region" description="Basic and acidic residues" evidence="4">
    <location>
        <begin position="27"/>
        <end position="44"/>
    </location>
</feature>
<dbReference type="EMBL" id="JAUMIT010000001">
    <property type="protein sequence ID" value="MDO3693414.1"/>
    <property type="molecule type" value="Genomic_DNA"/>
</dbReference>
<keyword evidence="2" id="KW-0813">Transport</keyword>
<dbReference type="Proteomes" id="UP001168642">
    <property type="component" value="Unassembled WGS sequence"/>
</dbReference>
<dbReference type="Gene3D" id="2.40.30.170">
    <property type="match status" value="1"/>
</dbReference>
<dbReference type="InterPro" id="IPR051909">
    <property type="entry name" value="MFP_Cation_Efflux"/>
</dbReference>
<dbReference type="NCBIfam" id="TIGR01730">
    <property type="entry name" value="RND_mfp"/>
    <property type="match status" value="1"/>
</dbReference>
<dbReference type="Pfam" id="PF25954">
    <property type="entry name" value="Beta-barrel_RND_2"/>
    <property type="match status" value="1"/>
</dbReference>
<evidence type="ECO:0000256" key="5">
    <source>
        <dbReference type="SAM" id="SignalP"/>
    </source>
</evidence>
<keyword evidence="5" id="KW-0732">Signal</keyword>
<evidence type="ECO:0000313" key="7">
    <source>
        <dbReference type="EMBL" id="MDO3693414.1"/>
    </source>
</evidence>
<protein>
    <submittedName>
        <fullName evidence="7">Efflux RND transporter periplasmic adaptor subunit</fullName>
    </submittedName>
</protein>
<feature type="coiled-coil region" evidence="3">
    <location>
        <begin position="151"/>
        <end position="178"/>
    </location>
</feature>
<dbReference type="SUPFAM" id="SSF111369">
    <property type="entry name" value="HlyD-like secretion proteins"/>
    <property type="match status" value="1"/>
</dbReference>
<comment type="similarity">
    <text evidence="1">Belongs to the membrane fusion protein (MFP) (TC 8.A.1) family.</text>
</comment>
<dbReference type="RefSeq" id="WP_302882685.1">
    <property type="nucleotide sequence ID" value="NZ_JAUMIT010000001.1"/>
</dbReference>
<evidence type="ECO:0000256" key="4">
    <source>
        <dbReference type="SAM" id="MobiDB-lite"/>
    </source>
</evidence>
<sequence>MKTYIKPIFCALLLLIMMTSCKKEASDKHSEKNETQEHHDDKNTHLSKNQIKTIDLRFGDFSQMKVNNFVKATGLLGLPPNAYSSVNAKYEGIISGHKKFIEGNFIKKGEIIAYLENPDFIVKQQDFLKTKAQLELQEIEVSRQQELVNANAGVSKNLQTAKAKVDMLKAEYMGVSQQLNYLGIATKNLTPDNISQQIPIIAPMSGFITKINMHNGVFVMPNVSLMEIVANDHLHLELDVFEKDIDKIKVGQKISYTTPAINNTQYKGEVSVIGKEFNGTAKTVRVHGHLEDEKPIFIKDLFINAKIWLNDKTVNALPESAVLKENGTHFIYVASTNKDDAETEFLKINVKTGATNQGFTEVTPIDKIPENMQIVTDGAYYIYAQSKNGELSHEH</sequence>
<keyword evidence="8" id="KW-1185">Reference proteome</keyword>
<organism evidence="7 8">
    <name type="scientific">Wenyingzhuangia gilva</name>
    <dbReference type="NCBI Taxonomy" id="3057677"/>
    <lineage>
        <taxon>Bacteria</taxon>
        <taxon>Pseudomonadati</taxon>
        <taxon>Bacteroidota</taxon>
        <taxon>Flavobacteriia</taxon>
        <taxon>Flavobacteriales</taxon>
        <taxon>Flavobacteriaceae</taxon>
        <taxon>Wenyingzhuangia</taxon>
    </lineage>
</organism>
<accession>A0ABT8VN70</accession>
<dbReference type="PANTHER" id="PTHR30097:SF4">
    <property type="entry name" value="SLR6042 PROTEIN"/>
    <property type="match status" value="1"/>
</dbReference>